<evidence type="ECO:0000256" key="1">
    <source>
        <dbReference type="SAM" id="MobiDB-lite"/>
    </source>
</evidence>
<dbReference type="AlphaFoldDB" id="A0A444U630"/>
<evidence type="ECO:0000313" key="2">
    <source>
        <dbReference type="EMBL" id="RXM30662.1"/>
    </source>
</evidence>
<name>A0A444U630_ACIRT</name>
<reference evidence="2 3" key="1">
    <citation type="submission" date="2019-01" db="EMBL/GenBank/DDBJ databases">
        <title>Draft Genome and Complete Hox-Cluster Characterization of the Sterlet Sturgeon (Acipenser ruthenus).</title>
        <authorList>
            <person name="Wei Q."/>
        </authorList>
    </citation>
    <scope>NUCLEOTIDE SEQUENCE [LARGE SCALE GENOMIC DNA]</scope>
    <source>
        <strain evidence="2">WHYD16114868_AA</strain>
        <tissue evidence="2">Blood</tissue>
    </source>
</reference>
<proteinExistence type="predicted"/>
<comment type="caution">
    <text evidence="2">The sequence shown here is derived from an EMBL/GenBank/DDBJ whole genome shotgun (WGS) entry which is preliminary data.</text>
</comment>
<gene>
    <name evidence="2" type="ORF">EOD39_7703</name>
</gene>
<evidence type="ECO:0000313" key="3">
    <source>
        <dbReference type="Proteomes" id="UP000289886"/>
    </source>
</evidence>
<dbReference type="Proteomes" id="UP000289886">
    <property type="component" value="Unassembled WGS sequence"/>
</dbReference>
<keyword evidence="3" id="KW-1185">Reference proteome</keyword>
<sequence>MAEDAIKLRDWILDNAGLEAQSMPIAIRVMWLMDRERWEAYEGEHTQNTLEEAAALDLSTEELASYDDLATVLECRFGRVEPAVGLRQRLGTRYRKPWENGGAGGQREVQLAAPTSLQLPLAQAERAEAVLEESECSQTTGEAQKKETKPTHLQPEAYQAQACKEPTWQTEIVSLTGLPCHRRTMCLSPTCSCVGAAVKQATSSANAPNARLPLCINQRHPREAPWYKWDTVGPSTHPCHCQPPTFSAYNWGPTIQPGE</sequence>
<dbReference type="EMBL" id="SCEB01215222">
    <property type="protein sequence ID" value="RXM30662.1"/>
    <property type="molecule type" value="Genomic_DNA"/>
</dbReference>
<protein>
    <submittedName>
        <fullName evidence="2">Uncharacterized protein</fullName>
    </submittedName>
</protein>
<organism evidence="2 3">
    <name type="scientific">Acipenser ruthenus</name>
    <name type="common">Sterlet sturgeon</name>
    <dbReference type="NCBI Taxonomy" id="7906"/>
    <lineage>
        <taxon>Eukaryota</taxon>
        <taxon>Metazoa</taxon>
        <taxon>Chordata</taxon>
        <taxon>Craniata</taxon>
        <taxon>Vertebrata</taxon>
        <taxon>Euteleostomi</taxon>
        <taxon>Actinopterygii</taxon>
        <taxon>Chondrostei</taxon>
        <taxon>Acipenseriformes</taxon>
        <taxon>Acipenseridae</taxon>
        <taxon>Acipenser</taxon>
    </lineage>
</organism>
<accession>A0A444U630</accession>
<feature type="region of interest" description="Disordered" evidence="1">
    <location>
        <begin position="131"/>
        <end position="153"/>
    </location>
</feature>